<feature type="compositionally biased region" description="Low complexity" evidence="1">
    <location>
        <begin position="439"/>
        <end position="450"/>
    </location>
</feature>
<feature type="compositionally biased region" description="Basic and acidic residues" evidence="1">
    <location>
        <begin position="25"/>
        <end position="39"/>
    </location>
</feature>
<sequence>MTTMTTTATYTGSQTFTRQPVQRPAQREQTRIPHGETNQRNDGISPQEHNEANAFLSRIPQMERFQSAGNTPRNLKLILQSNAVAKSGGGGFSGSPSVNSLDTPINVLVLELGDVNTKRRLPSLNDLRTYLRENTAPKKRVFLVSQDSLIGEVVGLLGYRLELDPDFFAVHTTREDLPLELSLPSSIVSRQSLRLEYCRSGMEHIEKEHISLCVSQKTQDTWTTVILLNNHELTERQIAALRSHLRGDQEDWSPNLFEATVKSILYSTYTDPKASGSLSSALYAVFPILVSQWTVMAIFRSSEASIARRIINQLSEDNLSEEAREEKMTWLRDVAGKGKVWSPQWFDTYMRIDSMLRYLEDCETLQARLDPGGLVDTELIKSDISFLITRQKQLERENEVLYSKRELLLSLADQGSNGLPKKTPPRQSGKGEETPDPRSTLTSTATPGGPAAAGGGPPGSNTPSSDLYRSFASHVRTKIDQIAYMTNLLFSLTFIASIYGMNLDIFTGDGKVELARFLATALPFAFVVFS</sequence>
<dbReference type="AlphaFoldDB" id="A0A6A5UHC7"/>
<protein>
    <submittedName>
        <fullName evidence="2">Uncharacterized protein</fullName>
    </submittedName>
</protein>
<keyword evidence="3" id="KW-1185">Reference proteome</keyword>
<dbReference type="OrthoDB" id="5417163at2759"/>
<dbReference type="Proteomes" id="UP000800035">
    <property type="component" value="Unassembled WGS sequence"/>
</dbReference>
<organism evidence="2 3">
    <name type="scientific">Byssothecium circinans</name>
    <dbReference type="NCBI Taxonomy" id="147558"/>
    <lineage>
        <taxon>Eukaryota</taxon>
        <taxon>Fungi</taxon>
        <taxon>Dikarya</taxon>
        <taxon>Ascomycota</taxon>
        <taxon>Pezizomycotina</taxon>
        <taxon>Dothideomycetes</taxon>
        <taxon>Pleosporomycetidae</taxon>
        <taxon>Pleosporales</taxon>
        <taxon>Massarineae</taxon>
        <taxon>Massarinaceae</taxon>
        <taxon>Byssothecium</taxon>
    </lineage>
</organism>
<dbReference type="EMBL" id="ML976982">
    <property type="protein sequence ID" value="KAF1960507.1"/>
    <property type="molecule type" value="Genomic_DNA"/>
</dbReference>
<reference evidence="2" key="1">
    <citation type="journal article" date="2020" name="Stud. Mycol.">
        <title>101 Dothideomycetes genomes: a test case for predicting lifestyles and emergence of pathogens.</title>
        <authorList>
            <person name="Haridas S."/>
            <person name="Albert R."/>
            <person name="Binder M."/>
            <person name="Bloem J."/>
            <person name="Labutti K."/>
            <person name="Salamov A."/>
            <person name="Andreopoulos B."/>
            <person name="Baker S."/>
            <person name="Barry K."/>
            <person name="Bills G."/>
            <person name="Bluhm B."/>
            <person name="Cannon C."/>
            <person name="Castanera R."/>
            <person name="Culley D."/>
            <person name="Daum C."/>
            <person name="Ezra D."/>
            <person name="Gonzalez J."/>
            <person name="Henrissat B."/>
            <person name="Kuo A."/>
            <person name="Liang C."/>
            <person name="Lipzen A."/>
            <person name="Lutzoni F."/>
            <person name="Magnuson J."/>
            <person name="Mondo S."/>
            <person name="Nolan M."/>
            <person name="Ohm R."/>
            <person name="Pangilinan J."/>
            <person name="Park H.-J."/>
            <person name="Ramirez L."/>
            <person name="Alfaro M."/>
            <person name="Sun H."/>
            <person name="Tritt A."/>
            <person name="Yoshinaga Y."/>
            <person name="Zwiers L.-H."/>
            <person name="Turgeon B."/>
            <person name="Goodwin S."/>
            <person name="Spatafora J."/>
            <person name="Crous P."/>
            <person name="Grigoriev I."/>
        </authorList>
    </citation>
    <scope>NUCLEOTIDE SEQUENCE</scope>
    <source>
        <strain evidence="2">CBS 675.92</strain>
    </source>
</reference>
<feature type="compositionally biased region" description="Low complexity" evidence="1">
    <location>
        <begin position="1"/>
        <end position="17"/>
    </location>
</feature>
<evidence type="ECO:0000256" key="1">
    <source>
        <dbReference type="SAM" id="MobiDB-lite"/>
    </source>
</evidence>
<accession>A0A6A5UHC7</accession>
<evidence type="ECO:0000313" key="2">
    <source>
        <dbReference type="EMBL" id="KAF1960507.1"/>
    </source>
</evidence>
<feature type="region of interest" description="Disordered" evidence="1">
    <location>
        <begin position="1"/>
        <end position="47"/>
    </location>
</feature>
<proteinExistence type="predicted"/>
<gene>
    <name evidence="2" type="ORF">CC80DRAFT_589911</name>
</gene>
<feature type="region of interest" description="Disordered" evidence="1">
    <location>
        <begin position="413"/>
        <end position="465"/>
    </location>
</feature>
<evidence type="ECO:0000313" key="3">
    <source>
        <dbReference type="Proteomes" id="UP000800035"/>
    </source>
</evidence>
<name>A0A6A5UHC7_9PLEO</name>